<dbReference type="InterPro" id="IPR036388">
    <property type="entry name" value="WH-like_DNA-bd_sf"/>
</dbReference>
<evidence type="ECO:0000313" key="3">
    <source>
        <dbReference type="Proteomes" id="UP000270272"/>
    </source>
</evidence>
<dbReference type="GO" id="GO:0003677">
    <property type="term" value="F:DNA binding"/>
    <property type="evidence" value="ECO:0007669"/>
    <property type="project" value="UniProtKB-KW"/>
</dbReference>
<dbReference type="Pfam" id="PF00126">
    <property type="entry name" value="HTH_1"/>
    <property type="match status" value="1"/>
</dbReference>
<dbReference type="Gene3D" id="1.10.10.10">
    <property type="entry name" value="Winged helix-like DNA-binding domain superfamily/Winged helix DNA-binding domain"/>
    <property type="match status" value="1"/>
</dbReference>
<protein>
    <submittedName>
        <fullName evidence="2">DNA-binding transcriptional activator GcvA</fullName>
    </submittedName>
</protein>
<dbReference type="InterPro" id="IPR000847">
    <property type="entry name" value="LysR_HTH_N"/>
</dbReference>
<evidence type="ECO:0000313" key="2">
    <source>
        <dbReference type="EMBL" id="VEB93494.1"/>
    </source>
</evidence>
<dbReference type="InterPro" id="IPR036390">
    <property type="entry name" value="WH_DNA-bd_sf"/>
</dbReference>
<dbReference type="Proteomes" id="UP000270272">
    <property type="component" value="Chromosome"/>
</dbReference>
<organism evidence="2 3">
    <name type="scientific">Citrobacter koseri</name>
    <name type="common">Citrobacter diversus</name>
    <dbReference type="NCBI Taxonomy" id="545"/>
    <lineage>
        <taxon>Bacteria</taxon>
        <taxon>Pseudomonadati</taxon>
        <taxon>Pseudomonadota</taxon>
        <taxon>Gammaproteobacteria</taxon>
        <taxon>Enterobacterales</taxon>
        <taxon>Enterobacteriaceae</taxon>
        <taxon>Citrobacter</taxon>
    </lineage>
</organism>
<keyword evidence="2" id="KW-0238">DNA-binding</keyword>
<dbReference type="EMBL" id="LR134204">
    <property type="protein sequence ID" value="VEB93494.1"/>
    <property type="molecule type" value="Genomic_DNA"/>
</dbReference>
<gene>
    <name evidence="2" type="primary">gcvA_4</name>
    <name evidence="2" type="ORF">NCTC11075_04388</name>
</gene>
<dbReference type="GO" id="GO:0003700">
    <property type="term" value="F:DNA-binding transcription factor activity"/>
    <property type="evidence" value="ECO:0007669"/>
    <property type="project" value="InterPro"/>
</dbReference>
<accession>A0A3S4IXQ3</accession>
<dbReference type="SUPFAM" id="SSF46785">
    <property type="entry name" value="Winged helix' DNA-binding domain"/>
    <property type="match status" value="1"/>
</dbReference>
<feature type="domain" description="HTH lysR-type" evidence="1">
    <location>
        <begin position="22"/>
        <end position="62"/>
    </location>
</feature>
<name>A0A3S4IXQ3_CITKO</name>
<sequence>MNKTEQLTTLPSFAESRLANDPPLRAVRAFEAIARLGSVTQAARELAISPSAVSHQLKLLRDICKSRSPNGMGDDWR</sequence>
<reference evidence="2 3" key="1">
    <citation type="submission" date="2018-12" db="EMBL/GenBank/DDBJ databases">
        <authorList>
            <consortium name="Pathogen Informatics"/>
        </authorList>
    </citation>
    <scope>NUCLEOTIDE SEQUENCE [LARGE SCALE GENOMIC DNA]</scope>
    <source>
        <strain evidence="2 3">NCTC11075</strain>
    </source>
</reference>
<dbReference type="PROSITE" id="PS50931">
    <property type="entry name" value="HTH_LYSR"/>
    <property type="match status" value="1"/>
</dbReference>
<proteinExistence type="predicted"/>
<evidence type="ECO:0000259" key="1">
    <source>
        <dbReference type="PROSITE" id="PS50931"/>
    </source>
</evidence>
<dbReference type="AlphaFoldDB" id="A0A3S4IXQ3"/>